<dbReference type="Proteomes" id="UP000297273">
    <property type="component" value="Unassembled WGS sequence"/>
</dbReference>
<sequence>MKRFYGALLSIFLPILVLGSLTLEREIDLRNGKVLILPITGYDPRDLLSGHFLRFQIDPSYSESVCNEDSNTSSLSGETGVKLQSSEYGSCVCFESREPSSYEAKYLADCSPSEREILKCWTYIKGSCKYGRFEYPFRKYYIPEEKAKEWDAKLREPGAKVQLRMKEDGSGLIETIIWPAESAQ</sequence>
<comment type="caution">
    <text evidence="1">The sequence shown here is derived from an EMBL/GenBank/DDBJ whole genome shotgun (WGS) entry which is preliminary data.</text>
</comment>
<reference evidence="2" key="1">
    <citation type="submission" date="2018-10" db="EMBL/GenBank/DDBJ databases">
        <authorList>
            <person name="Vincent A.T."/>
            <person name="Schiettekatte O."/>
            <person name="Bourhy P."/>
            <person name="Veyrier F.J."/>
            <person name="Picardeau M."/>
        </authorList>
    </citation>
    <scope>NUCLEOTIDE SEQUENCE</scope>
    <source>
        <strain evidence="2">201702690</strain>
    </source>
</reference>
<proteinExistence type="predicted"/>
<evidence type="ECO:0000313" key="1">
    <source>
        <dbReference type="EMBL" id="TGJ98593.1"/>
    </source>
</evidence>
<dbReference type="InterPro" id="IPR025833">
    <property type="entry name" value="GDYXXLXY"/>
</dbReference>
<dbReference type="Proteomes" id="UP000297946">
    <property type="component" value="Unassembled WGS sequence"/>
</dbReference>
<name>A0A5F1ZXI8_9LEPT</name>
<protein>
    <submittedName>
        <fullName evidence="1">GDYXXLXY protein</fullName>
    </submittedName>
</protein>
<dbReference type="Pfam" id="PF14345">
    <property type="entry name" value="GDYXXLXY"/>
    <property type="match status" value="1"/>
</dbReference>
<gene>
    <name evidence="1" type="ORF">EHO57_18570</name>
    <name evidence="2" type="ORF">EHQ53_02430</name>
</gene>
<evidence type="ECO:0000313" key="3">
    <source>
        <dbReference type="Proteomes" id="UP000297273"/>
    </source>
</evidence>
<organism evidence="1 4">
    <name type="scientific">Leptospira langatensis</name>
    <dbReference type="NCBI Taxonomy" id="2484983"/>
    <lineage>
        <taxon>Bacteria</taxon>
        <taxon>Pseudomonadati</taxon>
        <taxon>Spirochaetota</taxon>
        <taxon>Spirochaetia</taxon>
        <taxon>Leptospirales</taxon>
        <taxon>Leptospiraceae</taxon>
        <taxon>Leptospira</taxon>
    </lineage>
</organism>
<reference evidence="3 4" key="2">
    <citation type="journal article" date="2019" name="PLoS Negl. Trop. Dis.">
        <title>Revisiting the worldwide diversity of Leptospira species in the environment.</title>
        <authorList>
            <person name="Vincent A.T."/>
            <person name="Schiettekatte O."/>
            <person name="Bourhy P."/>
            <person name="Veyrier F.J."/>
            <person name="Picardeau M."/>
        </authorList>
    </citation>
    <scope>NUCLEOTIDE SEQUENCE [LARGE SCALE GENOMIC DNA]</scope>
    <source>
        <strain evidence="3">201702690</strain>
        <strain evidence="1 4">SSW18</strain>
    </source>
</reference>
<dbReference type="RefSeq" id="WP_135642632.1">
    <property type="nucleotide sequence ID" value="NZ_RQER01000011.1"/>
</dbReference>
<evidence type="ECO:0000313" key="4">
    <source>
        <dbReference type="Proteomes" id="UP000297946"/>
    </source>
</evidence>
<keyword evidence="3" id="KW-1185">Reference proteome</keyword>
<dbReference type="EMBL" id="RQGC01000001">
    <property type="protein sequence ID" value="TGL43506.1"/>
    <property type="molecule type" value="Genomic_DNA"/>
</dbReference>
<accession>A0A5F1ZXI8</accession>
<dbReference type="OrthoDB" id="4868247at2"/>
<evidence type="ECO:0000313" key="2">
    <source>
        <dbReference type="EMBL" id="TGL43506.1"/>
    </source>
</evidence>
<dbReference type="EMBL" id="RQER01000011">
    <property type="protein sequence ID" value="TGJ98593.1"/>
    <property type="molecule type" value="Genomic_DNA"/>
</dbReference>
<dbReference type="AlphaFoldDB" id="A0A5F1ZXI8"/>